<evidence type="ECO:0000313" key="2">
    <source>
        <dbReference type="Proteomes" id="UP000054928"/>
    </source>
</evidence>
<reference evidence="2" key="1">
    <citation type="submission" date="2014-09" db="EMBL/GenBank/DDBJ databases">
        <authorList>
            <person name="Sharma Rahul"/>
            <person name="Thines Marco"/>
        </authorList>
    </citation>
    <scope>NUCLEOTIDE SEQUENCE [LARGE SCALE GENOMIC DNA]</scope>
</reference>
<dbReference type="RefSeq" id="XP_024580290.1">
    <property type="nucleotide sequence ID" value="XM_024729965.1"/>
</dbReference>
<sequence length="139" mass="15705">MRATQKTYPATMRSSCTIFVAAVALRAMYHADTTASSSEISPSNLADTAMSRDVTPVRFLRHVSKQPIAKDLINEERSLEPFSRRFNHVVDYIRERSEAQKIITTQPTSVNFSKRDDFPNLKLAVDISRVKPPVKPPNK</sequence>
<proteinExistence type="predicted"/>
<accession>A0A0P1AQR4</accession>
<dbReference type="Proteomes" id="UP000054928">
    <property type="component" value="Unassembled WGS sequence"/>
</dbReference>
<dbReference type="GeneID" id="36409257"/>
<keyword evidence="2" id="KW-1185">Reference proteome</keyword>
<evidence type="ECO:0000313" key="1">
    <source>
        <dbReference type="EMBL" id="CEG43921.1"/>
    </source>
</evidence>
<dbReference type="AlphaFoldDB" id="A0A0P1AQR4"/>
<name>A0A0P1AQR4_PLAHL</name>
<protein>
    <submittedName>
        <fullName evidence="1">Uncharacterized protein</fullName>
    </submittedName>
</protein>
<dbReference type="EMBL" id="CCYD01000810">
    <property type="protein sequence ID" value="CEG43921.1"/>
    <property type="molecule type" value="Genomic_DNA"/>
</dbReference>
<organism evidence="1 2">
    <name type="scientific">Plasmopara halstedii</name>
    <name type="common">Downy mildew of sunflower</name>
    <dbReference type="NCBI Taxonomy" id="4781"/>
    <lineage>
        <taxon>Eukaryota</taxon>
        <taxon>Sar</taxon>
        <taxon>Stramenopiles</taxon>
        <taxon>Oomycota</taxon>
        <taxon>Peronosporomycetes</taxon>
        <taxon>Peronosporales</taxon>
        <taxon>Peronosporaceae</taxon>
        <taxon>Plasmopara</taxon>
    </lineage>
</organism>